<keyword evidence="2" id="KW-1133">Transmembrane helix</keyword>
<evidence type="ECO:0000256" key="2">
    <source>
        <dbReference type="SAM" id="Phobius"/>
    </source>
</evidence>
<keyword evidence="2" id="KW-0472">Membrane</keyword>
<name>A0A7R7XG62_9EURO</name>
<evidence type="ECO:0000313" key="4">
    <source>
        <dbReference type="Proteomes" id="UP000654913"/>
    </source>
</evidence>
<dbReference type="OrthoDB" id="10422858at2759"/>
<feature type="region of interest" description="Disordered" evidence="1">
    <location>
        <begin position="1"/>
        <end position="66"/>
    </location>
</feature>
<keyword evidence="2" id="KW-0812">Transmembrane</keyword>
<reference evidence="3" key="1">
    <citation type="submission" date="2021-01" db="EMBL/GenBank/DDBJ databases">
        <authorList>
            <consortium name="Aspergillus puulaauensis MK2 genome sequencing consortium"/>
            <person name="Kazuki M."/>
            <person name="Futagami T."/>
        </authorList>
    </citation>
    <scope>NUCLEOTIDE SEQUENCE</scope>
    <source>
        <strain evidence="3">MK2</strain>
    </source>
</reference>
<proteinExistence type="predicted"/>
<feature type="transmembrane region" description="Helical" evidence="2">
    <location>
        <begin position="202"/>
        <end position="222"/>
    </location>
</feature>
<protein>
    <submittedName>
        <fullName evidence="3">Uncharacterized protein</fullName>
    </submittedName>
</protein>
<evidence type="ECO:0000313" key="3">
    <source>
        <dbReference type="EMBL" id="BCS20821.1"/>
    </source>
</evidence>
<feature type="transmembrane region" description="Helical" evidence="2">
    <location>
        <begin position="104"/>
        <end position="126"/>
    </location>
</feature>
<feature type="transmembrane region" description="Helical" evidence="2">
    <location>
        <begin position="146"/>
        <end position="170"/>
    </location>
</feature>
<dbReference type="AlphaFoldDB" id="A0A7R7XG62"/>
<organism evidence="3 4">
    <name type="scientific">Aspergillus puulaauensis</name>
    <dbReference type="NCBI Taxonomy" id="1220207"/>
    <lineage>
        <taxon>Eukaryota</taxon>
        <taxon>Fungi</taxon>
        <taxon>Dikarya</taxon>
        <taxon>Ascomycota</taxon>
        <taxon>Pezizomycotina</taxon>
        <taxon>Eurotiomycetes</taxon>
        <taxon>Eurotiomycetidae</taxon>
        <taxon>Eurotiales</taxon>
        <taxon>Aspergillaceae</taxon>
        <taxon>Aspergillus</taxon>
    </lineage>
</organism>
<dbReference type="GeneID" id="64970826"/>
<dbReference type="Proteomes" id="UP000654913">
    <property type="component" value="Chromosome 2"/>
</dbReference>
<dbReference type="EMBL" id="AP024444">
    <property type="protein sequence ID" value="BCS20821.1"/>
    <property type="molecule type" value="Genomic_DNA"/>
</dbReference>
<dbReference type="RefSeq" id="XP_041553015.1">
    <property type="nucleotide sequence ID" value="XM_041699984.1"/>
</dbReference>
<evidence type="ECO:0000256" key="1">
    <source>
        <dbReference type="SAM" id="MobiDB-lite"/>
    </source>
</evidence>
<gene>
    <name evidence="3" type="ORF">APUU_21253S</name>
</gene>
<feature type="region of interest" description="Disordered" evidence="1">
    <location>
        <begin position="171"/>
        <end position="196"/>
    </location>
</feature>
<dbReference type="KEGG" id="apuu:APUU_21253S"/>
<accession>A0A7R7XG62</accession>
<reference evidence="3" key="2">
    <citation type="submission" date="2021-02" db="EMBL/GenBank/DDBJ databases">
        <title>Aspergillus puulaauensis MK2 genome sequence.</title>
        <authorList>
            <person name="Futagami T."/>
            <person name="Mori K."/>
            <person name="Kadooka C."/>
            <person name="Tanaka T."/>
        </authorList>
    </citation>
    <scope>NUCLEOTIDE SEQUENCE</scope>
    <source>
        <strain evidence="3">MK2</strain>
    </source>
</reference>
<feature type="transmembrane region" description="Helical" evidence="2">
    <location>
        <begin position="78"/>
        <end position="98"/>
    </location>
</feature>
<keyword evidence="4" id="KW-1185">Reference proteome</keyword>
<sequence length="263" mass="28677">MKVIKHEDGSTPLWELSTGPGHSHGHDDRDYDYENVPGFTEPLEQSKLLESSKSRTKDEGEEGAPAGPGKLYIISPSIYLTGYVSMVVVTTIACIILARTNPGALQYTAIVTVIVGTSGIFCTFGLDLYLPRSKSQSDPTPSTASYILVIARNVVWLAVSVAMLVTGAMADDSDDRSKSKLAKRRGSGSGRGNNPPPPLRDLAVACGCVGVVVFFATLVYWYPVVVARYRKYSKEEMRSMYEGLLLKEGGKKSVRALWRAIRH</sequence>